<gene>
    <name evidence="2" type="ORF">PAPYR_8181</name>
</gene>
<evidence type="ECO:0000313" key="3">
    <source>
        <dbReference type="Proteomes" id="UP001141327"/>
    </source>
</evidence>
<evidence type="ECO:0000256" key="1">
    <source>
        <dbReference type="SAM" id="MobiDB-lite"/>
    </source>
</evidence>
<proteinExistence type="predicted"/>
<comment type="caution">
    <text evidence="2">The sequence shown here is derived from an EMBL/GenBank/DDBJ whole genome shotgun (WGS) entry which is preliminary data.</text>
</comment>
<dbReference type="PANTHER" id="PTHR13318">
    <property type="entry name" value="PARTNER OF PAIRED, ISOFORM B-RELATED"/>
    <property type="match status" value="1"/>
</dbReference>
<keyword evidence="3" id="KW-1185">Reference proteome</keyword>
<dbReference type="InterPro" id="IPR032675">
    <property type="entry name" value="LRR_dom_sf"/>
</dbReference>
<evidence type="ECO:0000313" key="2">
    <source>
        <dbReference type="EMBL" id="KAJ4456538.1"/>
    </source>
</evidence>
<dbReference type="Gene3D" id="3.80.10.10">
    <property type="entry name" value="Ribonuclease Inhibitor"/>
    <property type="match status" value="2"/>
</dbReference>
<reference evidence="2" key="1">
    <citation type="journal article" date="2022" name="bioRxiv">
        <title>Genomics of Preaxostyla Flagellates Illuminates Evolutionary Transitions and the Path Towards Mitochondrial Loss.</title>
        <authorList>
            <person name="Novak L.V.F."/>
            <person name="Treitli S.C."/>
            <person name="Pyrih J."/>
            <person name="Halakuc P."/>
            <person name="Pipaliya S.V."/>
            <person name="Vacek V."/>
            <person name="Brzon O."/>
            <person name="Soukal P."/>
            <person name="Eme L."/>
            <person name="Dacks J.B."/>
            <person name="Karnkowska A."/>
            <person name="Elias M."/>
            <person name="Hampl V."/>
        </authorList>
    </citation>
    <scope>NUCLEOTIDE SEQUENCE</scope>
    <source>
        <strain evidence="2">RCP-MX</strain>
    </source>
</reference>
<feature type="region of interest" description="Disordered" evidence="1">
    <location>
        <begin position="48"/>
        <end position="86"/>
    </location>
</feature>
<dbReference type="EMBL" id="JAPMOS010000067">
    <property type="protein sequence ID" value="KAJ4456538.1"/>
    <property type="molecule type" value="Genomic_DNA"/>
</dbReference>
<sequence>MISLAEDPTLMYIMLIGLSHTTRALVRGNMRALSFSGIHRSERIWSFIPPPTDTSSSPPCELDLDPARSRANADPDGESDLANPTLGASASIPTADALAALVGPCTRLEELTLAPERALWRCGRWSSAFGGWVEAAFRNHPALHSLRIPNMAGLSEGALCAILSQLDGQLRLLEVNTITHPDPGLLPGYVLLEAVARHCPRVEVLRLGLRDVDQTTTPLRSCTKLRELWLTKAGKAVDIDRDLVQLQGHRAGRRLTDQQLALSPLRDSGLTTQTTTTTLSLNFRLVSLDEQTAFFQKPWTGLRHLTLRTVDCPLDLMPQALLDRLVDLSLSWDDCPHDTLAITSASLRTLTCGRLYGRSRTRVRLDCPRLEALGVASESGPMDFQLNTPRLRALRNLTGTSKVVPLCPLPHLEALSTQHMHEVAKPGFANVLEQPGRLRHISGLHFRTVAEVQGLIDRLPCLVTLQRIELAHEADDGTLVVPPQAALRSLELVLSAESPKSHLVIRAPGLVHLDLRPGPCRVALDTPGLRHFHLHDDITDIRLACPLSRLRSLRVGRQWMEVMEILWTAPLPQLRALHCAVPRLDSAEVNKLIRWLAVGMPRLTTLSLADVNLEVLDVTPLPRLARLQLTRCRLARRGLKVAWDRMEEVTCVDCNFQDVRGTGKFPYAQCPWLLE</sequence>
<dbReference type="Proteomes" id="UP001141327">
    <property type="component" value="Unassembled WGS sequence"/>
</dbReference>
<protein>
    <submittedName>
        <fullName evidence="2">Uncharacterized protein</fullName>
    </submittedName>
</protein>
<dbReference type="SUPFAM" id="SSF52047">
    <property type="entry name" value="RNI-like"/>
    <property type="match status" value="1"/>
</dbReference>
<accession>A0ABQ8UB66</accession>
<name>A0ABQ8UB66_9EUKA</name>
<organism evidence="2 3">
    <name type="scientific">Paratrimastix pyriformis</name>
    <dbReference type="NCBI Taxonomy" id="342808"/>
    <lineage>
        <taxon>Eukaryota</taxon>
        <taxon>Metamonada</taxon>
        <taxon>Preaxostyla</taxon>
        <taxon>Paratrimastigidae</taxon>
        <taxon>Paratrimastix</taxon>
    </lineage>
</organism>